<feature type="compositionally biased region" description="Basic and acidic residues" evidence="1">
    <location>
        <begin position="52"/>
        <end position="67"/>
    </location>
</feature>
<evidence type="ECO:0000313" key="3">
    <source>
        <dbReference type="Proteomes" id="UP001060414"/>
    </source>
</evidence>
<evidence type="ECO:0000313" key="2">
    <source>
        <dbReference type="EMBL" id="UWZ78410.1"/>
    </source>
</evidence>
<dbReference type="RefSeq" id="WP_260746762.1">
    <property type="nucleotide sequence ID" value="NZ_CP092109.1"/>
</dbReference>
<organism evidence="2 3">
    <name type="scientific">Geoalkalibacter halelectricus</name>
    <dbReference type="NCBI Taxonomy" id="2847045"/>
    <lineage>
        <taxon>Bacteria</taxon>
        <taxon>Pseudomonadati</taxon>
        <taxon>Thermodesulfobacteriota</taxon>
        <taxon>Desulfuromonadia</taxon>
        <taxon>Desulfuromonadales</taxon>
        <taxon>Geoalkalibacteraceae</taxon>
        <taxon>Geoalkalibacter</taxon>
    </lineage>
</organism>
<sequence>MIAECCAFIAAMRKTADAHQKFDPTTQRRGRVKVKRVSEGSIFSSGYRTPLKPKDQKHEKKNRKDTAKNFADFVHGSGNVEKHQNKGDTGDGEKYGGQIQH</sequence>
<dbReference type="Proteomes" id="UP001060414">
    <property type="component" value="Chromosome"/>
</dbReference>
<proteinExistence type="predicted"/>
<accession>A0ABY5ZKG2</accession>
<reference evidence="2" key="1">
    <citation type="journal article" date="2022" name="Environ. Microbiol.">
        <title>Geoalkalibacter halelectricus SAP #1 sp. nov. possessing extracellular electron transfer and mineral#reducing capabilities from a haloalkaline environment.</title>
        <authorList>
            <person name="Yadav S."/>
            <person name="Singh R."/>
            <person name="Sundharam S.S."/>
            <person name="Chaudhary S."/>
            <person name="Krishnamurthi S."/>
            <person name="Patil S.A."/>
        </authorList>
    </citation>
    <scope>NUCLEOTIDE SEQUENCE</scope>
    <source>
        <strain evidence="2">SAP-1</strain>
    </source>
</reference>
<feature type="compositionally biased region" description="Basic and acidic residues" evidence="1">
    <location>
        <begin position="80"/>
        <end position="94"/>
    </location>
</feature>
<evidence type="ECO:0000256" key="1">
    <source>
        <dbReference type="SAM" id="MobiDB-lite"/>
    </source>
</evidence>
<protein>
    <submittedName>
        <fullName evidence="2">Uncharacterized protein</fullName>
    </submittedName>
</protein>
<feature type="region of interest" description="Disordered" evidence="1">
    <location>
        <begin position="18"/>
        <end position="101"/>
    </location>
</feature>
<gene>
    <name evidence="2" type="ORF">L9S41_12020</name>
</gene>
<dbReference type="EMBL" id="CP092109">
    <property type="protein sequence ID" value="UWZ78410.1"/>
    <property type="molecule type" value="Genomic_DNA"/>
</dbReference>
<keyword evidence="3" id="KW-1185">Reference proteome</keyword>
<name>A0ABY5ZKG2_9BACT</name>